<dbReference type="PANTHER" id="PTHR23308">
    <property type="entry name" value="NUCLEAR INHIBITOR OF PROTEIN PHOSPHATASE-1"/>
    <property type="match status" value="1"/>
</dbReference>
<dbReference type="RefSeq" id="WP_091281452.1">
    <property type="nucleotide sequence ID" value="NZ_JABAPH010000012.1"/>
</dbReference>
<dbReference type="STRING" id="131112.SAMN04489737_1387"/>
<feature type="domain" description="FHA" evidence="3">
    <location>
        <begin position="73"/>
        <end position="122"/>
    </location>
</feature>
<evidence type="ECO:0000313" key="5">
    <source>
        <dbReference type="Proteomes" id="UP000214355"/>
    </source>
</evidence>
<dbReference type="InterPro" id="IPR008984">
    <property type="entry name" value="SMAD_FHA_dom_sf"/>
</dbReference>
<dbReference type="Gene3D" id="2.60.200.20">
    <property type="match status" value="1"/>
</dbReference>
<evidence type="ECO:0000313" key="4">
    <source>
        <dbReference type="EMBL" id="SDU81022.1"/>
    </source>
</evidence>
<protein>
    <submittedName>
        <fullName evidence="4">FHA domain-containing protein</fullName>
    </submittedName>
</protein>
<feature type="compositionally biased region" description="Polar residues" evidence="2">
    <location>
        <begin position="12"/>
        <end position="24"/>
    </location>
</feature>
<dbReference type="SMART" id="SM00240">
    <property type="entry name" value="FHA"/>
    <property type="match status" value="1"/>
</dbReference>
<keyword evidence="1" id="KW-0597">Phosphoprotein</keyword>
<dbReference type="InterPro" id="IPR000253">
    <property type="entry name" value="FHA_dom"/>
</dbReference>
<organism evidence="4 5">
    <name type="scientific">Arcanobacterium phocae</name>
    <dbReference type="NCBI Taxonomy" id="131112"/>
    <lineage>
        <taxon>Bacteria</taxon>
        <taxon>Bacillati</taxon>
        <taxon>Actinomycetota</taxon>
        <taxon>Actinomycetes</taxon>
        <taxon>Actinomycetales</taxon>
        <taxon>Actinomycetaceae</taxon>
        <taxon>Arcanobacterium</taxon>
    </lineage>
</organism>
<feature type="region of interest" description="Disordered" evidence="2">
    <location>
        <begin position="1"/>
        <end position="24"/>
    </location>
</feature>
<name>A0A1H2LJK0_9ACTO</name>
<dbReference type="SUPFAM" id="SSF49879">
    <property type="entry name" value="SMAD/FHA domain"/>
    <property type="match status" value="1"/>
</dbReference>
<dbReference type="EMBL" id="LT629804">
    <property type="protein sequence ID" value="SDU81022.1"/>
    <property type="molecule type" value="Genomic_DNA"/>
</dbReference>
<reference evidence="5" key="1">
    <citation type="submission" date="2016-10" db="EMBL/GenBank/DDBJ databases">
        <authorList>
            <person name="Varghese N."/>
            <person name="Submissions S."/>
        </authorList>
    </citation>
    <scope>NUCLEOTIDE SEQUENCE [LARGE SCALE GENOMIC DNA]</scope>
    <source>
        <strain evidence="5">DSM 10002</strain>
    </source>
</reference>
<dbReference type="Pfam" id="PF00498">
    <property type="entry name" value="FHA"/>
    <property type="match status" value="1"/>
</dbReference>
<dbReference type="Proteomes" id="UP000214355">
    <property type="component" value="Chromosome I"/>
</dbReference>
<evidence type="ECO:0000259" key="3">
    <source>
        <dbReference type="PROSITE" id="PS50006"/>
    </source>
</evidence>
<sequence length="150" mass="16448">MDNEFNTRDQWQDPTATSRFSAISQHPDAPLASRGLDAEDIATINALPESSAILIALNGPNIGARFLLNADNVLVGRHIKADIFLDDVTVSRKHAIFARTPEGFVVRDQNSLNGTYVNMKQVDEAALCDGDEVRIGKYQLTFYSSPKAAQ</sequence>
<feature type="compositionally biased region" description="Basic and acidic residues" evidence="2">
    <location>
        <begin position="1"/>
        <end position="11"/>
    </location>
</feature>
<dbReference type="InterPro" id="IPR050923">
    <property type="entry name" value="Cell_Proc_Reg/RNA_Proc"/>
</dbReference>
<dbReference type="AlphaFoldDB" id="A0A1H2LJK0"/>
<dbReference type="PROSITE" id="PS50006">
    <property type="entry name" value="FHA_DOMAIN"/>
    <property type="match status" value="1"/>
</dbReference>
<proteinExistence type="predicted"/>
<accession>A0A1H2LJK0</accession>
<evidence type="ECO:0000256" key="2">
    <source>
        <dbReference type="SAM" id="MobiDB-lite"/>
    </source>
</evidence>
<dbReference type="GeneID" id="65345117"/>
<gene>
    <name evidence="4" type="ORF">SAMN04489737_1387</name>
</gene>
<dbReference type="OrthoDB" id="9815925at2"/>
<keyword evidence="5" id="KW-1185">Reference proteome</keyword>
<evidence type="ECO:0000256" key="1">
    <source>
        <dbReference type="ARBA" id="ARBA00022553"/>
    </source>
</evidence>